<name>A0A0L7MLV6_COMTE</name>
<dbReference type="Pfam" id="PF03401">
    <property type="entry name" value="TctC"/>
    <property type="match status" value="1"/>
</dbReference>
<dbReference type="PANTHER" id="PTHR42928">
    <property type="entry name" value="TRICARBOXYLATE-BINDING PROTEIN"/>
    <property type="match status" value="1"/>
</dbReference>
<dbReference type="Gene3D" id="3.40.190.150">
    <property type="entry name" value="Bordetella uptake gene, domain 1"/>
    <property type="match status" value="1"/>
</dbReference>
<dbReference type="SUPFAM" id="SSF53850">
    <property type="entry name" value="Periplasmic binding protein-like II"/>
    <property type="match status" value="1"/>
</dbReference>
<dbReference type="EMBL" id="JNVD01000016">
    <property type="protein sequence ID" value="KOC22548.1"/>
    <property type="molecule type" value="Genomic_DNA"/>
</dbReference>
<dbReference type="PATRIC" id="fig|285.49.peg.1337"/>
<dbReference type="InterPro" id="IPR042100">
    <property type="entry name" value="Bug_dom1"/>
</dbReference>
<protein>
    <recommendedName>
        <fullName evidence="4">Tripartite tricarboxylate transporter substrate binding protein</fullName>
    </recommendedName>
</protein>
<evidence type="ECO:0008006" key="4">
    <source>
        <dbReference type="Google" id="ProtNLM"/>
    </source>
</evidence>
<dbReference type="Gene3D" id="3.40.190.10">
    <property type="entry name" value="Periplasmic binding protein-like II"/>
    <property type="match status" value="1"/>
</dbReference>
<dbReference type="CDD" id="cd07012">
    <property type="entry name" value="PBP2_Bug_TTT"/>
    <property type="match status" value="1"/>
</dbReference>
<dbReference type="PANTHER" id="PTHR42928:SF5">
    <property type="entry name" value="BLR1237 PROTEIN"/>
    <property type="match status" value="1"/>
</dbReference>
<dbReference type="Proteomes" id="UP000037442">
    <property type="component" value="Unassembled WGS sequence"/>
</dbReference>
<proteinExistence type="inferred from homology"/>
<dbReference type="AlphaFoldDB" id="A0A0L7MLV6"/>
<sequence length="316" mass="33863">MIATALAFQAIPRMAWSQSSAFNRPLKIIVPLQAGGSADVGTRQIAHSLTSRLKQPVIVENKPGGSFVIGMQALTRAPADGQTLISINTGMVAAQVTMKRYDMLKSLAPITLSSNTATLFVVSAQSRFKTLTELIAFAKNNPGKLNYGSVGTGGLEHLWVTMLGRAIGAEFTHIPFKGMPDAITALVQAELDFVPCVMSSALPFVQKGMLRALCVLSDERSPFMPELASMREQGVNVPPMEFWSGLAAPKGTPLPVIEKLRQDIVSVMAEPDMKLSMDERGATIVTSANAGAFSTLIKAEQSWMSKVAQEAGIRVE</sequence>
<gene>
    <name evidence="2" type="ORF">GL58_06455</name>
</gene>
<comment type="caution">
    <text evidence="2">The sequence shown here is derived from an EMBL/GenBank/DDBJ whole genome shotgun (WGS) entry which is preliminary data.</text>
</comment>
<organism evidence="2 3">
    <name type="scientific">Comamonas testosteroni</name>
    <name type="common">Pseudomonas testosteroni</name>
    <dbReference type="NCBI Taxonomy" id="285"/>
    <lineage>
        <taxon>Bacteria</taxon>
        <taxon>Pseudomonadati</taxon>
        <taxon>Pseudomonadota</taxon>
        <taxon>Betaproteobacteria</taxon>
        <taxon>Burkholderiales</taxon>
        <taxon>Comamonadaceae</taxon>
        <taxon>Comamonas</taxon>
    </lineage>
</organism>
<accession>A0A0L7MLV6</accession>
<evidence type="ECO:0000256" key="1">
    <source>
        <dbReference type="ARBA" id="ARBA00006987"/>
    </source>
</evidence>
<dbReference type="PIRSF" id="PIRSF017082">
    <property type="entry name" value="YflP"/>
    <property type="match status" value="1"/>
</dbReference>
<reference evidence="3" key="1">
    <citation type="submission" date="2014-06" db="EMBL/GenBank/DDBJ databases">
        <title>Draft genome sequence of C. testosteroni WDL7.</title>
        <authorList>
            <person name="Wu Y."/>
            <person name="Seshan H."/>
            <person name="Arumugam K."/>
        </authorList>
    </citation>
    <scope>NUCLEOTIDE SEQUENCE [LARGE SCALE GENOMIC DNA]</scope>
    <source>
        <strain evidence="3">WDL7</strain>
    </source>
</reference>
<comment type="similarity">
    <text evidence="1">Belongs to the UPF0065 (bug) family.</text>
</comment>
<evidence type="ECO:0000313" key="2">
    <source>
        <dbReference type="EMBL" id="KOC22548.1"/>
    </source>
</evidence>
<dbReference type="InterPro" id="IPR005064">
    <property type="entry name" value="BUG"/>
</dbReference>
<evidence type="ECO:0000313" key="3">
    <source>
        <dbReference type="Proteomes" id="UP000037442"/>
    </source>
</evidence>